<feature type="transmembrane region" description="Helical" evidence="1">
    <location>
        <begin position="12"/>
        <end position="35"/>
    </location>
</feature>
<evidence type="ECO:0000313" key="3">
    <source>
        <dbReference type="Proteomes" id="UP001597267"/>
    </source>
</evidence>
<keyword evidence="1" id="KW-1133">Transmembrane helix</keyword>
<feature type="transmembrane region" description="Helical" evidence="1">
    <location>
        <begin position="47"/>
        <end position="69"/>
    </location>
</feature>
<dbReference type="Proteomes" id="UP001597267">
    <property type="component" value="Unassembled WGS sequence"/>
</dbReference>
<keyword evidence="3" id="KW-1185">Reference proteome</keyword>
<keyword evidence="1" id="KW-0812">Transmembrane</keyword>
<protein>
    <submittedName>
        <fullName evidence="2">Uncharacterized protein</fullName>
    </submittedName>
</protein>
<sequence length="119" mass="13309">MQLLANANLVTPLLTVSFILILSLAAILLQTLAHYYKSYDKKVEKALQIFSLLGFSLLAVNLIIVFLGFQASEDKTPFQANVWLILASFVSLLSIGYCLYARYNLFADFNSKSKHASKK</sequence>
<reference evidence="3" key="1">
    <citation type="journal article" date="2019" name="Int. J. Syst. Evol. Microbiol.">
        <title>The Global Catalogue of Microorganisms (GCM) 10K type strain sequencing project: providing services to taxonomists for standard genome sequencing and annotation.</title>
        <authorList>
            <consortium name="The Broad Institute Genomics Platform"/>
            <consortium name="The Broad Institute Genome Sequencing Center for Infectious Disease"/>
            <person name="Wu L."/>
            <person name="Ma J."/>
        </authorList>
    </citation>
    <scope>NUCLEOTIDE SEQUENCE [LARGE SCALE GENOMIC DNA]</scope>
    <source>
        <strain evidence="3">CCM 8896</strain>
    </source>
</reference>
<feature type="transmembrane region" description="Helical" evidence="1">
    <location>
        <begin position="81"/>
        <end position="100"/>
    </location>
</feature>
<comment type="caution">
    <text evidence="2">The sequence shown here is derived from an EMBL/GenBank/DDBJ whole genome shotgun (WGS) entry which is preliminary data.</text>
</comment>
<keyword evidence="1" id="KW-0472">Membrane</keyword>
<gene>
    <name evidence="2" type="ORF">ACFQ5M_07365</name>
</gene>
<accession>A0ABW4J6A5</accession>
<dbReference type="RefSeq" id="WP_125714357.1">
    <property type="nucleotide sequence ID" value="NZ_JBHTOP010000022.1"/>
</dbReference>
<organism evidence="2 3">
    <name type="scientific">Agrilactobacillus yilanensis</name>
    <dbReference type="NCBI Taxonomy" id="2485997"/>
    <lineage>
        <taxon>Bacteria</taxon>
        <taxon>Bacillati</taxon>
        <taxon>Bacillota</taxon>
        <taxon>Bacilli</taxon>
        <taxon>Lactobacillales</taxon>
        <taxon>Lactobacillaceae</taxon>
        <taxon>Agrilactobacillus</taxon>
    </lineage>
</organism>
<evidence type="ECO:0000256" key="1">
    <source>
        <dbReference type="SAM" id="Phobius"/>
    </source>
</evidence>
<evidence type="ECO:0000313" key="2">
    <source>
        <dbReference type="EMBL" id="MFD1671907.1"/>
    </source>
</evidence>
<proteinExistence type="predicted"/>
<name>A0ABW4J6A5_9LACO</name>
<dbReference type="EMBL" id="JBHTOP010000022">
    <property type="protein sequence ID" value="MFD1671907.1"/>
    <property type="molecule type" value="Genomic_DNA"/>
</dbReference>